<dbReference type="FunFam" id="3.30.70.330:FF:000760">
    <property type="entry name" value="33 kDa ribonucleoprotein, chloroplastic"/>
    <property type="match status" value="1"/>
</dbReference>
<name>A0A0E0LHB5_ORYPU</name>
<protein>
    <recommendedName>
        <fullName evidence="4">RRM domain-containing protein</fullName>
    </recommendedName>
</protein>
<dbReference type="SUPFAM" id="SSF54928">
    <property type="entry name" value="RNA-binding domain, RBD"/>
    <property type="match status" value="1"/>
</dbReference>
<proteinExistence type="predicted"/>
<dbReference type="HOGENOM" id="CLU_012062_15_1_1"/>
<dbReference type="Gramene" id="OPUNC07G03510.1">
    <property type="protein sequence ID" value="OPUNC07G03510.1"/>
    <property type="gene ID" value="OPUNC07G03510"/>
</dbReference>
<dbReference type="InterPro" id="IPR050502">
    <property type="entry name" value="Euk_RNA-bind_prot"/>
</dbReference>
<dbReference type="OMA" id="HRFFCAA"/>
<feature type="compositionally biased region" description="Low complexity" evidence="3">
    <location>
        <begin position="326"/>
        <end position="349"/>
    </location>
</feature>
<dbReference type="PROSITE" id="PS50102">
    <property type="entry name" value="RRM"/>
    <property type="match status" value="2"/>
</dbReference>
<accession>A0A0E0LHB5</accession>
<reference evidence="5" key="2">
    <citation type="submission" date="2018-05" db="EMBL/GenBank/DDBJ databases">
        <title>OpunRS2 (Oryza punctata Reference Sequence Version 2).</title>
        <authorList>
            <person name="Zhang J."/>
            <person name="Kudrna D."/>
            <person name="Lee S."/>
            <person name="Talag J."/>
            <person name="Welchert J."/>
            <person name="Wing R.A."/>
        </authorList>
    </citation>
    <scope>NUCLEOTIDE SEQUENCE [LARGE SCALE GENOMIC DNA]</scope>
</reference>
<evidence type="ECO:0000256" key="2">
    <source>
        <dbReference type="PROSITE-ProRule" id="PRU00176"/>
    </source>
</evidence>
<keyword evidence="1 2" id="KW-0694">RNA-binding</keyword>
<evidence type="ECO:0000259" key="4">
    <source>
        <dbReference type="PROSITE" id="PS50102"/>
    </source>
</evidence>
<dbReference type="InterPro" id="IPR000504">
    <property type="entry name" value="RRM_dom"/>
</dbReference>
<dbReference type="GO" id="GO:0003729">
    <property type="term" value="F:mRNA binding"/>
    <property type="evidence" value="ECO:0007669"/>
    <property type="project" value="EnsemblPlants"/>
</dbReference>
<reference evidence="5" key="1">
    <citation type="submission" date="2015-04" db="UniProtKB">
        <authorList>
            <consortium name="EnsemblPlants"/>
        </authorList>
    </citation>
    <scope>IDENTIFICATION</scope>
</reference>
<dbReference type="PANTHER" id="PTHR48025">
    <property type="entry name" value="OS02G0815200 PROTEIN"/>
    <property type="match status" value="1"/>
</dbReference>
<dbReference type="GO" id="GO:0031425">
    <property type="term" value="P:chloroplast RNA processing"/>
    <property type="evidence" value="ECO:0007669"/>
    <property type="project" value="EnsemblPlants"/>
</dbReference>
<dbReference type="SMART" id="SM00360">
    <property type="entry name" value="RRM"/>
    <property type="match status" value="2"/>
</dbReference>
<dbReference type="STRING" id="4537.A0A0E0LHB5"/>
<dbReference type="GO" id="GO:0009535">
    <property type="term" value="C:chloroplast thylakoid membrane"/>
    <property type="evidence" value="ECO:0007669"/>
    <property type="project" value="TreeGrafter"/>
</dbReference>
<dbReference type="InterPro" id="IPR035979">
    <property type="entry name" value="RBD_domain_sf"/>
</dbReference>
<evidence type="ECO:0000256" key="3">
    <source>
        <dbReference type="SAM" id="MobiDB-lite"/>
    </source>
</evidence>
<dbReference type="Pfam" id="PF00076">
    <property type="entry name" value="RRM_1"/>
    <property type="match status" value="2"/>
</dbReference>
<feature type="region of interest" description="Disordered" evidence="3">
    <location>
        <begin position="74"/>
        <end position="134"/>
    </location>
</feature>
<feature type="compositionally biased region" description="Acidic residues" evidence="3">
    <location>
        <begin position="74"/>
        <end position="113"/>
    </location>
</feature>
<sequence>MATVAAATAAAAAVAFRSLLHPAVGSTERVPPPTAHLRLQSLHRRRVVGVVNLFVASGHRRRILLPLAAGGDFSSEEEEYAADEEEEEEEEEEEGVEGEEYVEEEEEDGEEEAAVAAPRGYYPPRSRPALGQEPGRLFVGNLPYTMTSGEISQAFSEAGRVDNVQIIYDKVTDRSRGFAFVTMATADEAATAIQMFNGALLGGRTARVNYPEVPRGGERTVGSAAATRGNRRDDGTYKIYAGNLGWGVRADALRAAFEGQPGLLDARVIFERDSGRSRGFGFVSFRTAEDAQAALEALDGVELEGRPLRLSMAEQNPTAGSPSTVQSQQEETASESSNAETEQSITSETSEAETEESNLQTAASY</sequence>
<dbReference type="GO" id="GO:0009570">
    <property type="term" value="C:chloroplast stroma"/>
    <property type="evidence" value="ECO:0007669"/>
    <property type="project" value="EnsemblPlants"/>
</dbReference>
<dbReference type="EnsemblPlants" id="OPUNC07G03510.1">
    <property type="protein sequence ID" value="OPUNC07G03510.1"/>
    <property type="gene ID" value="OPUNC07G03510"/>
</dbReference>
<dbReference type="eggNOG" id="KOG0118">
    <property type="taxonomic scope" value="Eukaryota"/>
</dbReference>
<dbReference type="Gene3D" id="3.30.70.330">
    <property type="match status" value="2"/>
</dbReference>
<dbReference type="AlphaFoldDB" id="A0A0E0LHB5"/>
<evidence type="ECO:0000313" key="6">
    <source>
        <dbReference type="Proteomes" id="UP000026962"/>
    </source>
</evidence>
<dbReference type="PANTHER" id="PTHR48025:SF11">
    <property type="entry name" value="RNA-BINDING PROTEIN CP33, CHLOROPLASTIC"/>
    <property type="match status" value="1"/>
</dbReference>
<dbReference type="FunFam" id="3.30.70.330:FF:000698">
    <property type="entry name" value="33 kDa ribonucleoprotein, chloroplastic"/>
    <property type="match status" value="1"/>
</dbReference>
<organism evidence="5">
    <name type="scientific">Oryza punctata</name>
    <name type="common">Red rice</name>
    <dbReference type="NCBI Taxonomy" id="4537"/>
    <lineage>
        <taxon>Eukaryota</taxon>
        <taxon>Viridiplantae</taxon>
        <taxon>Streptophyta</taxon>
        <taxon>Embryophyta</taxon>
        <taxon>Tracheophyta</taxon>
        <taxon>Spermatophyta</taxon>
        <taxon>Magnoliopsida</taxon>
        <taxon>Liliopsida</taxon>
        <taxon>Poales</taxon>
        <taxon>Poaceae</taxon>
        <taxon>BOP clade</taxon>
        <taxon>Oryzoideae</taxon>
        <taxon>Oryzeae</taxon>
        <taxon>Oryzinae</taxon>
        <taxon>Oryza</taxon>
    </lineage>
</organism>
<feature type="domain" description="RRM" evidence="4">
    <location>
        <begin position="135"/>
        <end position="213"/>
    </location>
</feature>
<dbReference type="Proteomes" id="UP000026962">
    <property type="component" value="Chromosome 7"/>
</dbReference>
<feature type="domain" description="RRM" evidence="4">
    <location>
        <begin position="237"/>
        <end position="315"/>
    </location>
</feature>
<evidence type="ECO:0000256" key="1">
    <source>
        <dbReference type="ARBA" id="ARBA00022884"/>
    </source>
</evidence>
<dbReference type="GO" id="GO:1901259">
    <property type="term" value="P:chloroplast rRNA processing"/>
    <property type="evidence" value="ECO:0007669"/>
    <property type="project" value="EnsemblPlants"/>
</dbReference>
<dbReference type="InterPro" id="IPR012677">
    <property type="entry name" value="Nucleotide-bd_a/b_plait_sf"/>
</dbReference>
<feature type="compositionally biased region" description="Polar residues" evidence="3">
    <location>
        <begin position="313"/>
        <end position="325"/>
    </location>
</feature>
<keyword evidence="6" id="KW-1185">Reference proteome</keyword>
<feature type="region of interest" description="Disordered" evidence="3">
    <location>
        <begin position="313"/>
        <end position="365"/>
    </location>
</feature>
<evidence type="ECO:0000313" key="5">
    <source>
        <dbReference type="EnsemblPlants" id="OPUNC07G03510.1"/>
    </source>
</evidence>